<evidence type="ECO:0000256" key="9">
    <source>
        <dbReference type="ARBA" id="ARBA00022833"/>
    </source>
</evidence>
<dbReference type="InterPro" id="IPR036388">
    <property type="entry name" value="WH-like_DNA-bd_sf"/>
</dbReference>
<dbReference type="GO" id="GO:0045892">
    <property type="term" value="P:negative regulation of DNA-templated transcription"/>
    <property type="evidence" value="ECO:0007669"/>
    <property type="project" value="TreeGrafter"/>
</dbReference>
<evidence type="ECO:0000256" key="13">
    <source>
        <dbReference type="ARBA" id="ARBA00023163"/>
    </source>
</evidence>
<accession>A0A6G5QH93</accession>
<dbReference type="PANTHER" id="PTHR33202">
    <property type="entry name" value="ZINC UPTAKE REGULATION PROTEIN"/>
    <property type="match status" value="1"/>
</dbReference>
<feature type="binding site" evidence="14">
    <location>
        <position position="139"/>
    </location>
    <ligand>
        <name>Zn(2+)</name>
        <dbReference type="ChEBI" id="CHEBI:29105"/>
    </ligand>
</feature>
<dbReference type="PANTHER" id="PTHR33202:SF2">
    <property type="entry name" value="FERRIC UPTAKE REGULATION PROTEIN"/>
    <property type="match status" value="1"/>
</dbReference>
<comment type="subunit">
    <text evidence="4">Homodimer.</text>
</comment>
<feature type="binding site" evidence="15">
    <location>
        <position position="131"/>
    </location>
    <ligand>
        <name>Fe cation</name>
        <dbReference type="ChEBI" id="CHEBI:24875"/>
    </ligand>
</feature>
<evidence type="ECO:0000256" key="5">
    <source>
        <dbReference type="ARBA" id="ARBA00020910"/>
    </source>
</evidence>
<feature type="binding site" evidence="14">
    <location>
        <position position="142"/>
    </location>
    <ligand>
        <name>Zn(2+)</name>
        <dbReference type="ChEBI" id="CHEBI:29105"/>
    </ligand>
</feature>
<evidence type="ECO:0000256" key="11">
    <source>
        <dbReference type="ARBA" id="ARBA00023015"/>
    </source>
</evidence>
<evidence type="ECO:0000256" key="2">
    <source>
        <dbReference type="ARBA" id="ARBA00004496"/>
    </source>
</evidence>
<feature type="binding site" evidence="15">
    <location>
        <position position="93"/>
    </location>
    <ligand>
        <name>Fe cation</name>
        <dbReference type="ChEBI" id="CHEBI:24875"/>
    </ligand>
</feature>
<evidence type="ECO:0000256" key="4">
    <source>
        <dbReference type="ARBA" id="ARBA00011738"/>
    </source>
</evidence>
<dbReference type="EMBL" id="CP012542">
    <property type="protein sequence ID" value="QCD45002.1"/>
    <property type="molecule type" value="Genomic_DNA"/>
</dbReference>
<dbReference type="GO" id="GO:0003700">
    <property type="term" value="F:DNA-binding transcription factor activity"/>
    <property type="evidence" value="ECO:0007669"/>
    <property type="project" value="InterPro"/>
</dbReference>
<keyword evidence="8 14" id="KW-0479">Metal-binding</keyword>
<comment type="similarity">
    <text evidence="3">Belongs to the Fur family.</text>
</comment>
<feature type="binding site" evidence="15">
    <location>
        <position position="114"/>
    </location>
    <ligand>
        <name>Fe cation</name>
        <dbReference type="ChEBI" id="CHEBI:24875"/>
    </ligand>
</feature>
<dbReference type="AlphaFoldDB" id="A0A6G5QH93"/>
<evidence type="ECO:0000256" key="12">
    <source>
        <dbReference type="ARBA" id="ARBA00023125"/>
    </source>
</evidence>
<comment type="cofactor">
    <cofactor evidence="15">
        <name>Mn(2+)</name>
        <dbReference type="ChEBI" id="CHEBI:29035"/>
    </cofactor>
    <cofactor evidence="15">
        <name>Fe(2+)</name>
        <dbReference type="ChEBI" id="CHEBI:29033"/>
    </cofactor>
    <text evidence="15">Binds 1 Mn(2+) or Fe(2+) ion per subunit.</text>
</comment>
<feature type="binding site" evidence="14">
    <location>
        <position position="102"/>
    </location>
    <ligand>
        <name>Zn(2+)</name>
        <dbReference type="ChEBI" id="CHEBI:29105"/>
    </ligand>
</feature>
<evidence type="ECO:0000256" key="8">
    <source>
        <dbReference type="ARBA" id="ARBA00022723"/>
    </source>
</evidence>
<evidence type="ECO:0000256" key="3">
    <source>
        <dbReference type="ARBA" id="ARBA00007957"/>
    </source>
</evidence>
<keyword evidence="9 14" id="KW-0862">Zinc</keyword>
<dbReference type="FunFam" id="3.30.1490.190:FF:000001">
    <property type="entry name" value="Ferric uptake regulation protein"/>
    <property type="match status" value="1"/>
</dbReference>
<evidence type="ECO:0000256" key="1">
    <source>
        <dbReference type="ARBA" id="ARBA00002997"/>
    </source>
</evidence>
<evidence type="ECO:0000256" key="10">
    <source>
        <dbReference type="ARBA" id="ARBA00023004"/>
    </source>
</evidence>
<comment type="function">
    <text evidence="1">Acts as a global negative controlling element, employing Fe(2+) as a cofactor to bind the operator of the repressed genes.</text>
</comment>
<keyword evidence="7" id="KW-0678">Repressor</keyword>
<feature type="binding site" evidence="15">
    <location>
        <position position="95"/>
    </location>
    <ligand>
        <name>Fe cation</name>
        <dbReference type="ChEBI" id="CHEBI:24875"/>
    </ligand>
</feature>
<organism evidence="16 17">
    <name type="scientific">Campylobacter mucosalis CCUG 21559</name>
    <dbReference type="NCBI Taxonomy" id="1032067"/>
    <lineage>
        <taxon>Bacteria</taxon>
        <taxon>Pseudomonadati</taxon>
        <taxon>Campylobacterota</taxon>
        <taxon>Epsilonproteobacteria</taxon>
        <taxon>Campylobacterales</taxon>
        <taxon>Campylobacteraceae</taxon>
        <taxon>Campylobacter</taxon>
    </lineage>
</organism>
<sequence>MNNFDNFYKNFSAFLSELNHKNSYIKERILNILYTSEKHLSANEIQLEFQKRFKDKISLPAIYTLLNFLDECRLTNTYEDNGIKKYELNLSSHHDHIICEKCQKVIEFHDDMIEEQQENIAKAKGFEIKTHSMILYGICDECIKR</sequence>
<keyword evidence="12" id="KW-0238">DNA-binding</keyword>
<dbReference type="SUPFAM" id="SSF46785">
    <property type="entry name" value="Winged helix' DNA-binding domain"/>
    <property type="match status" value="1"/>
</dbReference>
<dbReference type="Pfam" id="PF01475">
    <property type="entry name" value="FUR"/>
    <property type="match status" value="1"/>
</dbReference>
<evidence type="ECO:0000256" key="7">
    <source>
        <dbReference type="ARBA" id="ARBA00022491"/>
    </source>
</evidence>
<evidence type="ECO:0000256" key="14">
    <source>
        <dbReference type="PIRSR" id="PIRSR602481-1"/>
    </source>
</evidence>
<keyword evidence="11" id="KW-0805">Transcription regulation</keyword>
<evidence type="ECO:0000313" key="16">
    <source>
        <dbReference type="EMBL" id="QCD45002.1"/>
    </source>
</evidence>
<comment type="cofactor">
    <cofactor evidence="14">
        <name>Zn(2+)</name>
        <dbReference type="ChEBI" id="CHEBI:29105"/>
    </cofactor>
    <text evidence="14">Binds 1 zinc ion per subunit.</text>
</comment>
<dbReference type="GO" id="GO:0008270">
    <property type="term" value="F:zinc ion binding"/>
    <property type="evidence" value="ECO:0007669"/>
    <property type="project" value="TreeGrafter"/>
</dbReference>
<feature type="binding site" evidence="14">
    <location>
        <position position="99"/>
    </location>
    <ligand>
        <name>Zn(2+)</name>
        <dbReference type="ChEBI" id="CHEBI:29105"/>
    </ligand>
</feature>
<dbReference type="InterPro" id="IPR002481">
    <property type="entry name" value="FUR"/>
</dbReference>
<dbReference type="GO" id="GO:1900376">
    <property type="term" value="P:regulation of secondary metabolite biosynthetic process"/>
    <property type="evidence" value="ECO:0007669"/>
    <property type="project" value="TreeGrafter"/>
</dbReference>
<keyword evidence="17" id="KW-1185">Reference proteome</keyword>
<dbReference type="CDD" id="cd07153">
    <property type="entry name" value="Fur_like"/>
    <property type="match status" value="1"/>
</dbReference>
<name>A0A6G5QH93_9BACT</name>
<evidence type="ECO:0000256" key="15">
    <source>
        <dbReference type="PIRSR" id="PIRSR602481-2"/>
    </source>
</evidence>
<dbReference type="Gene3D" id="3.30.1490.190">
    <property type="match status" value="1"/>
</dbReference>
<dbReference type="InterPro" id="IPR036390">
    <property type="entry name" value="WH_DNA-bd_sf"/>
</dbReference>
<proteinExistence type="inferred from homology"/>
<dbReference type="RefSeq" id="WP_034967362.1">
    <property type="nucleotide sequence ID" value="NZ_CP012542.1"/>
</dbReference>
<dbReference type="Proteomes" id="UP000503264">
    <property type="component" value="Chromosome"/>
</dbReference>
<keyword evidence="6" id="KW-0963">Cytoplasm</keyword>
<evidence type="ECO:0000256" key="6">
    <source>
        <dbReference type="ARBA" id="ARBA00022490"/>
    </source>
</evidence>
<comment type="subcellular location">
    <subcellularLocation>
        <location evidence="2">Cytoplasm</location>
    </subcellularLocation>
</comment>
<protein>
    <recommendedName>
        <fullName evidence="5">Ferric uptake regulation protein</fullName>
    </recommendedName>
</protein>
<dbReference type="GO" id="GO:0000976">
    <property type="term" value="F:transcription cis-regulatory region binding"/>
    <property type="evidence" value="ECO:0007669"/>
    <property type="project" value="TreeGrafter"/>
</dbReference>
<gene>
    <name evidence="16" type="ORF">CMUC_1236</name>
</gene>
<evidence type="ECO:0000313" key="17">
    <source>
        <dbReference type="Proteomes" id="UP000503264"/>
    </source>
</evidence>
<keyword evidence="13" id="KW-0804">Transcription</keyword>
<dbReference type="Gene3D" id="1.10.10.10">
    <property type="entry name" value="Winged helix-like DNA-binding domain superfamily/Winged helix DNA-binding domain"/>
    <property type="match status" value="1"/>
</dbReference>
<dbReference type="InterPro" id="IPR043135">
    <property type="entry name" value="Fur_C"/>
</dbReference>
<keyword evidence="10 15" id="KW-0408">Iron</keyword>
<dbReference type="GO" id="GO:0005829">
    <property type="term" value="C:cytosol"/>
    <property type="evidence" value="ECO:0007669"/>
    <property type="project" value="TreeGrafter"/>
</dbReference>
<reference evidence="16 17" key="1">
    <citation type="submission" date="2016-07" db="EMBL/GenBank/DDBJ databases">
        <title>Comparative genomics of the Campylobacter concisus group.</title>
        <authorList>
            <person name="Miller W.G."/>
            <person name="Yee E."/>
            <person name="Chapman M.H."/>
            <person name="Huynh S."/>
            <person name="Bono J.L."/>
            <person name="On S.L.W."/>
            <person name="StLeger J."/>
            <person name="Foster G."/>
            <person name="Parker C.T."/>
        </authorList>
    </citation>
    <scope>NUCLEOTIDE SEQUENCE [LARGE SCALE GENOMIC DNA]</scope>
    <source>
        <strain evidence="16 17">CCUG 21559</strain>
    </source>
</reference>